<feature type="domain" description="HTH luxR-type" evidence="3">
    <location>
        <begin position="852"/>
        <end position="915"/>
    </location>
</feature>
<reference evidence="4 5" key="1">
    <citation type="submission" date="2021-05" db="EMBL/GenBank/DDBJ databases">
        <title>Draft Genome Sequences of Clinical Respiratory Isolates of Mycobacterium goodii Recovered in Ireland.</title>
        <authorList>
            <person name="Flanagan P.R."/>
            <person name="Mok S."/>
            <person name="Roycroft E."/>
            <person name="Rogers T.R."/>
            <person name="Fitzgibbon M."/>
        </authorList>
    </citation>
    <scope>NUCLEOTIDE SEQUENCE [LARGE SCALE GENOMIC DNA]</scope>
    <source>
        <strain evidence="4 5">14IE55</strain>
    </source>
</reference>
<organism evidence="4 5">
    <name type="scientific">Mycolicibacterium goodii</name>
    <name type="common">Mycobacterium goodii</name>
    <dbReference type="NCBI Taxonomy" id="134601"/>
    <lineage>
        <taxon>Bacteria</taxon>
        <taxon>Bacillati</taxon>
        <taxon>Actinomycetota</taxon>
        <taxon>Actinomycetes</taxon>
        <taxon>Mycobacteriales</taxon>
        <taxon>Mycobacteriaceae</taxon>
        <taxon>Mycolicibacterium</taxon>
    </lineage>
</organism>
<keyword evidence="2" id="KW-0067">ATP-binding</keyword>
<dbReference type="PROSITE" id="PS00622">
    <property type="entry name" value="HTH_LUXR_1"/>
    <property type="match status" value="1"/>
</dbReference>
<dbReference type="Proteomes" id="UP000696413">
    <property type="component" value="Unassembled WGS sequence"/>
</dbReference>
<dbReference type="SUPFAM" id="SSF46894">
    <property type="entry name" value="C-terminal effector domain of the bipartite response regulators"/>
    <property type="match status" value="1"/>
</dbReference>
<dbReference type="PANTHER" id="PTHR16305:SF35">
    <property type="entry name" value="TRANSCRIPTIONAL ACTIVATOR DOMAIN"/>
    <property type="match status" value="1"/>
</dbReference>
<proteinExistence type="predicted"/>
<sequence length="915" mass="98063">MSKTVLRGRATELAALGKLVKSTRAEHSAVVVLRGEAGIGKTALIDHLADTVASEFEVLRTAGVESDMELPYAGVHRLIAPLLTEGIEALPGPQRQALATAFGQASGPAPDRFLVGLAVLDLIATASESRPVMCIVDDAQWLDQVSAQTLSFVARRLLAERVMVVFALRETITDLRGLPELVISGLAVADARELLDGAVLGRIDPRVRDRIVAETRGNPLALLEFLGDLGSADLAGGYHRPDAHPVGARIESRYLQRMSMLCDDARLLLTLAAADPIGDPALLARAAEYLGIPASALTSLCSTGLIDIDSRVRFRHPLVRSVAYADADADQRHRVHAALARTIDPDTEPDRRAWHRAFAAEGPDESVAAELERAAGRAQQRGGIAAAAAFLTRSFELTPDPIRRGQRALEAAHAKRRAADFDAATELVTAAALSPLNDLDDARRLHLETQLAFHRRRANLSGGPPLAEHAATMAEAAARLRPLDADEADQAFLEAICGLMYIGRLGDPAALTEIASAILQHRDDGGGRRPIGLLAEGLARRVGADAAAAVAAMRTAVTSITDGNWQWEAFPLALEVSVHETWDDEAWERLSAVAVRLATETAALQILPTALVSRAGAHVMAGDLAAARLLIAEADDISAAIGHAPLRYHKLTLAAWAGNEGETTAMAEAALRDGMRRGESRVIALAAYAVGVLNNGLGRYQVALATLQPACEYDDLGIVGWNLSELVECAVRTGRRDLAADALSRLELRTGAASTPWGLGIAARSAALLAADNVAESLYLAAIGHLGHSTVKVQLARGHLLYGEWLRRMNRRNDAREQLRLAHDMFNEYGVHAFADRARRELLAVGEKTVKRLRTGTALTPQETQVAELAATGLTNSEIGSQLFISAHTVEWHLSNVYAKLAIKSRRQLRTAKLR</sequence>
<dbReference type="CDD" id="cd06170">
    <property type="entry name" value="LuxR_C_like"/>
    <property type="match status" value="1"/>
</dbReference>
<dbReference type="SMART" id="SM00421">
    <property type="entry name" value="HTH_LUXR"/>
    <property type="match status" value="1"/>
</dbReference>
<dbReference type="SUPFAM" id="SSF52540">
    <property type="entry name" value="P-loop containing nucleoside triphosphate hydrolases"/>
    <property type="match status" value="1"/>
</dbReference>
<comment type="caution">
    <text evidence="4">The sequence shown here is derived from an EMBL/GenBank/DDBJ whole genome shotgun (WGS) entry which is preliminary data.</text>
</comment>
<dbReference type="PANTHER" id="PTHR16305">
    <property type="entry name" value="TESTICULAR SOLUBLE ADENYLYL CYCLASE"/>
    <property type="match status" value="1"/>
</dbReference>
<dbReference type="Pfam" id="PF00196">
    <property type="entry name" value="GerE"/>
    <property type="match status" value="1"/>
</dbReference>
<dbReference type="InterPro" id="IPR036388">
    <property type="entry name" value="WH-like_DNA-bd_sf"/>
</dbReference>
<dbReference type="InterPro" id="IPR016032">
    <property type="entry name" value="Sig_transdc_resp-reg_C-effctor"/>
</dbReference>
<dbReference type="PRINTS" id="PR00038">
    <property type="entry name" value="HTHLUXR"/>
</dbReference>
<dbReference type="Gene3D" id="1.10.10.10">
    <property type="entry name" value="Winged helix-like DNA-binding domain superfamily/Winged helix DNA-binding domain"/>
    <property type="match status" value="1"/>
</dbReference>
<dbReference type="EMBL" id="JAHBOM010000041">
    <property type="protein sequence ID" value="MBU8827350.1"/>
    <property type="molecule type" value="Genomic_DNA"/>
</dbReference>
<evidence type="ECO:0000256" key="2">
    <source>
        <dbReference type="ARBA" id="ARBA00022840"/>
    </source>
</evidence>
<dbReference type="Pfam" id="PF13191">
    <property type="entry name" value="AAA_16"/>
    <property type="match status" value="1"/>
</dbReference>
<protein>
    <submittedName>
        <fullName evidence="4">AAA family ATPase</fullName>
    </submittedName>
</protein>
<evidence type="ECO:0000313" key="5">
    <source>
        <dbReference type="Proteomes" id="UP000696413"/>
    </source>
</evidence>
<evidence type="ECO:0000259" key="3">
    <source>
        <dbReference type="PROSITE" id="PS50043"/>
    </source>
</evidence>
<gene>
    <name evidence="4" type="ORF">KL859_31320</name>
</gene>
<keyword evidence="1" id="KW-0547">Nucleotide-binding</keyword>
<dbReference type="InterPro" id="IPR000792">
    <property type="entry name" value="Tscrpt_reg_LuxR_C"/>
</dbReference>
<dbReference type="InterPro" id="IPR027417">
    <property type="entry name" value="P-loop_NTPase"/>
</dbReference>
<keyword evidence="5" id="KW-1185">Reference proteome</keyword>
<accession>A0ABS6HZI1</accession>
<dbReference type="PROSITE" id="PS50043">
    <property type="entry name" value="HTH_LUXR_2"/>
    <property type="match status" value="1"/>
</dbReference>
<dbReference type="InterPro" id="IPR041664">
    <property type="entry name" value="AAA_16"/>
</dbReference>
<name>A0ABS6HZI1_MYCGD</name>
<evidence type="ECO:0000313" key="4">
    <source>
        <dbReference type="EMBL" id="MBU8827350.1"/>
    </source>
</evidence>
<dbReference type="RefSeq" id="WP_073680764.1">
    <property type="nucleotide sequence ID" value="NZ_JAHBOL010000049.1"/>
</dbReference>
<evidence type="ECO:0000256" key="1">
    <source>
        <dbReference type="ARBA" id="ARBA00022741"/>
    </source>
</evidence>